<keyword evidence="7" id="KW-1185">Reference proteome</keyword>
<dbReference type="Proteomes" id="UP000237056">
    <property type="component" value="Unassembled WGS sequence"/>
</dbReference>
<evidence type="ECO:0000259" key="5">
    <source>
        <dbReference type="Pfam" id="PF02631"/>
    </source>
</evidence>
<dbReference type="InterPro" id="IPR053924">
    <property type="entry name" value="RecX_HTH_2nd"/>
</dbReference>
<keyword evidence="4" id="KW-0963">Cytoplasm</keyword>
<evidence type="ECO:0000256" key="2">
    <source>
        <dbReference type="ARBA" id="ARBA00009695"/>
    </source>
</evidence>
<protein>
    <recommendedName>
        <fullName evidence="3">Regulatory protein RecX</fullName>
    </recommendedName>
</protein>
<comment type="caution">
    <text evidence="6">The sequence shown here is derived from an EMBL/GenBank/DDBJ whole genome shotgun (WGS) entry which is preliminary data.</text>
</comment>
<dbReference type="PANTHER" id="PTHR33602">
    <property type="entry name" value="REGULATORY PROTEIN RECX FAMILY PROTEIN"/>
    <property type="match status" value="1"/>
</dbReference>
<evidence type="ECO:0000256" key="4">
    <source>
        <dbReference type="ARBA" id="ARBA00022490"/>
    </source>
</evidence>
<reference evidence="6 7" key="1">
    <citation type="submission" date="2018-01" db="EMBL/GenBank/DDBJ databases">
        <title>Genomic Encyclopedia of Type Strains, Phase I: the one thousand microbial genomes (KMG-I) project.</title>
        <authorList>
            <person name="Goeker M."/>
        </authorList>
    </citation>
    <scope>NUCLEOTIDE SEQUENCE [LARGE SCALE GENOMIC DNA]</scope>
    <source>
        <strain evidence="6 7">DSM 17960</strain>
    </source>
</reference>
<evidence type="ECO:0000256" key="3">
    <source>
        <dbReference type="ARBA" id="ARBA00018111"/>
    </source>
</evidence>
<proteinExistence type="inferred from homology"/>
<sequence length="160" mass="19047">MNKINSIHSLEQLQSKLEHYCAYQERCHQEVIQKLKILGASATEIDKVVVHLLENNFLNEERFACLFTISKFHQKKWGKIRIKTELKARNISEYLIAKSLKEITDIDYTNTFEELSQKIWDTIIEKNDLKKRKKFCDTLLRKGWESHCVYDKVIELEKTN</sequence>
<dbReference type="AlphaFoldDB" id="A0A2S4N851"/>
<dbReference type="Pfam" id="PF02631">
    <property type="entry name" value="RecX_HTH2"/>
    <property type="match status" value="1"/>
</dbReference>
<dbReference type="GO" id="GO:0005737">
    <property type="term" value="C:cytoplasm"/>
    <property type="evidence" value="ECO:0007669"/>
    <property type="project" value="UniProtKB-SubCell"/>
</dbReference>
<dbReference type="PANTHER" id="PTHR33602:SF1">
    <property type="entry name" value="REGULATORY PROTEIN RECX FAMILY PROTEIN"/>
    <property type="match status" value="1"/>
</dbReference>
<name>A0A2S4N851_9FLAO</name>
<organism evidence="6 7">
    <name type="scientific">Flavobacterium croceum DSM 17960</name>
    <dbReference type="NCBI Taxonomy" id="1121886"/>
    <lineage>
        <taxon>Bacteria</taxon>
        <taxon>Pseudomonadati</taxon>
        <taxon>Bacteroidota</taxon>
        <taxon>Flavobacteriia</taxon>
        <taxon>Flavobacteriales</taxon>
        <taxon>Flavobacteriaceae</taxon>
        <taxon>Flavobacterium</taxon>
    </lineage>
</organism>
<evidence type="ECO:0000256" key="1">
    <source>
        <dbReference type="ARBA" id="ARBA00004496"/>
    </source>
</evidence>
<evidence type="ECO:0000313" key="6">
    <source>
        <dbReference type="EMBL" id="POS01894.1"/>
    </source>
</evidence>
<dbReference type="RefSeq" id="WP_317047135.1">
    <property type="nucleotide sequence ID" value="NZ_PQNY01000007.1"/>
</dbReference>
<accession>A0A2S4N851</accession>
<dbReference type="Gene3D" id="1.10.10.10">
    <property type="entry name" value="Winged helix-like DNA-binding domain superfamily/Winged helix DNA-binding domain"/>
    <property type="match status" value="2"/>
</dbReference>
<evidence type="ECO:0000313" key="7">
    <source>
        <dbReference type="Proteomes" id="UP000237056"/>
    </source>
</evidence>
<comment type="similarity">
    <text evidence="2">Belongs to the RecX family.</text>
</comment>
<comment type="subcellular location">
    <subcellularLocation>
        <location evidence="1">Cytoplasm</location>
    </subcellularLocation>
</comment>
<gene>
    <name evidence="6" type="ORF">Q361_10784</name>
</gene>
<dbReference type="InterPro" id="IPR003783">
    <property type="entry name" value="Regulatory_RecX"/>
</dbReference>
<feature type="domain" description="RecX second three-helical" evidence="5">
    <location>
        <begin position="59"/>
        <end position="100"/>
    </location>
</feature>
<dbReference type="EMBL" id="PQNY01000007">
    <property type="protein sequence ID" value="POS01894.1"/>
    <property type="molecule type" value="Genomic_DNA"/>
</dbReference>
<dbReference type="GO" id="GO:0006282">
    <property type="term" value="P:regulation of DNA repair"/>
    <property type="evidence" value="ECO:0007669"/>
    <property type="project" value="InterPro"/>
</dbReference>
<dbReference type="InterPro" id="IPR036388">
    <property type="entry name" value="WH-like_DNA-bd_sf"/>
</dbReference>